<evidence type="ECO:0000313" key="4">
    <source>
        <dbReference type="Proteomes" id="UP000199645"/>
    </source>
</evidence>
<keyword evidence="4" id="KW-1185">Reference proteome</keyword>
<proteinExistence type="predicted"/>
<dbReference type="PANTHER" id="PTHR46825:SF9">
    <property type="entry name" value="BETA-LACTAMASE-RELATED DOMAIN-CONTAINING PROTEIN"/>
    <property type="match status" value="1"/>
</dbReference>
<protein>
    <submittedName>
        <fullName evidence="3">CubicO group peptidase, beta-lactamase class C family</fullName>
    </submittedName>
</protein>
<dbReference type="PANTHER" id="PTHR46825">
    <property type="entry name" value="D-ALANYL-D-ALANINE-CARBOXYPEPTIDASE/ENDOPEPTIDASE AMPH"/>
    <property type="match status" value="1"/>
</dbReference>
<dbReference type="Gene3D" id="3.40.710.10">
    <property type="entry name" value="DD-peptidase/beta-lactamase superfamily"/>
    <property type="match status" value="1"/>
</dbReference>
<dbReference type="InterPro" id="IPR001466">
    <property type="entry name" value="Beta-lactam-related"/>
</dbReference>
<organism evidence="3 4">
    <name type="scientific">Actinoplanes philippinensis</name>
    <dbReference type="NCBI Taxonomy" id="35752"/>
    <lineage>
        <taxon>Bacteria</taxon>
        <taxon>Bacillati</taxon>
        <taxon>Actinomycetota</taxon>
        <taxon>Actinomycetes</taxon>
        <taxon>Micromonosporales</taxon>
        <taxon>Micromonosporaceae</taxon>
        <taxon>Actinoplanes</taxon>
    </lineage>
</organism>
<dbReference type="Proteomes" id="UP000199645">
    <property type="component" value="Unassembled WGS sequence"/>
</dbReference>
<evidence type="ECO:0000259" key="2">
    <source>
        <dbReference type="Pfam" id="PF00144"/>
    </source>
</evidence>
<dbReference type="Pfam" id="PF00144">
    <property type="entry name" value="Beta-lactamase"/>
    <property type="match status" value="1"/>
</dbReference>
<dbReference type="EMBL" id="FONV01000006">
    <property type="protein sequence ID" value="SFF10368.1"/>
    <property type="molecule type" value="Genomic_DNA"/>
</dbReference>
<gene>
    <name evidence="3" type="ORF">SAMN05421541_10656</name>
</gene>
<dbReference type="InterPro" id="IPR050491">
    <property type="entry name" value="AmpC-like"/>
</dbReference>
<sequence length="392" mass="41720">MGLRESTTGSKAAGGTRRAIGGPDRRRRAGRARHRCNRVQAGLVRGSVTATSETSLRPEVEGRQNSMYPVAAAPDTGPVDRGLRERAAALIESAGYGDGDRVVVGLRHGDAPPVYVSHGERFTTACVASVSKQITAACVALLVRQGKLDVESPLAEWIPELPGWAATVRVRHLIHHTGGLPEAGEFFALKEAGRHRTVPGVLAELRGHETLESTPGTTFSYRNPGYTCLSVIVERVAGEPFPDFARSRLFEPLGMAATRYWPGPAPFPPGATPTEPGSPAPLSLGDCGVWSTAADLMRWNEALANDELGVSGLLHTAGRLDDGTPLPYGWGIDVLTRAGHPVHRHGGVWAGLSAQIARLPAQRAGMVVIALDHAEARTQRLADSLIDELIAR</sequence>
<dbReference type="SUPFAM" id="SSF56601">
    <property type="entry name" value="beta-lactamase/transpeptidase-like"/>
    <property type="match status" value="1"/>
</dbReference>
<feature type="domain" description="Beta-lactamase-related" evidence="2">
    <location>
        <begin position="126"/>
        <end position="371"/>
    </location>
</feature>
<reference evidence="3 4" key="1">
    <citation type="submission" date="2016-10" db="EMBL/GenBank/DDBJ databases">
        <authorList>
            <person name="de Groot N.N."/>
        </authorList>
    </citation>
    <scope>NUCLEOTIDE SEQUENCE [LARGE SCALE GENOMIC DNA]</scope>
    <source>
        <strain evidence="3 4">DSM 43019</strain>
    </source>
</reference>
<accession>A0A1I2FZX0</accession>
<feature type="compositionally biased region" description="Polar residues" evidence="1">
    <location>
        <begin position="1"/>
        <end position="10"/>
    </location>
</feature>
<evidence type="ECO:0000256" key="1">
    <source>
        <dbReference type="SAM" id="MobiDB-lite"/>
    </source>
</evidence>
<evidence type="ECO:0000313" key="3">
    <source>
        <dbReference type="EMBL" id="SFF10368.1"/>
    </source>
</evidence>
<feature type="region of interest" description="Disordered" evidence="1">
    <location>
        <begin position="1"/>
        <end position="33"/>
    </location>
</feature>
<name>A0A1I2FZX0_9ACTN</name>
<dbReference type="AlphaFoldDB" id="A0A1I2FZX0"/>
<dbReference type="OrthoDB" id="9809635at2"/>
<dbReference type="STRING" id="35752.SAMN05421541_10656"/>
<dbReference type="InterPro" id="IPR012338">
    <property type="entry name" value="Beta-lactam/transpept-like"/>
</dbReference>